<feature type="chain" id="PRO_5038714883" evidence="6">
    <location>
        <begin position="23"/>
        <end position="611"/>
    </location>
</feature>
<protein>
    <submittedName>
        <fullName evidence="8">ABC transporter substrate-binding protein</fullName>
    </submittedName>
</protein>
<evidence type="ECO:0000259" key="7">
    <source>
        <dbReference type="Pfam" id="PF00496"/>
    </source>
</evidence>
<dbReference type="Gene3D" id="3.40.190.10">
    <property type="entry name" value="Periplasmic binding protein-like II"/>
    <property type="match status" value="1"/>
</dbReference>
<feature type="region of interest" description="Disordered" evidence="5">
    <location>
        <begin position="27"/>
        <end position="53"/>
    </location>
</feature>
<dbReference type="Pfam" id="PF00496">
    <property type="entry name" value="SBP_bac_5"/>
    <property type="match status" value="1"/>
</dbReference>
<dbReference type="PROSITE" id="PS51257">
    <property type="entry name" value="PROKAR_LIPOPROTEIN"/>
    <property type="match status" value="1"/>
</dbReference>
<dbReference type="Proteomes" id="UP000051061">
    <property type="component" value="Unassembled WGS sequence"/>
</dbReference>
<dbReference type="InterPro" id="IPR023765">
    <property type="entry name" value="SBP_5_CS"/>
</dbReference>
<dbReference type="InterPro" id="IPR030678">
    <property type="entry name" value="Peptide/Ni-bd"/>
</dbReference>
<dbReference type="GO" id="GO:0043190">
    <property type="term" value="C:ATP-binding cassette (ABC) transporter complex"/>
    <property type="evidence" value="ECO:0007669"/>
    <property type="project" value="InterPro"/>
</dbReference>
<proteinExistence type="inferred from homology"/>
<name>A0A9D5DNV4_9BACI</name>
<dbReference type="EMBL" id="LJJD01000038">
    <property type="protein sequence ID" value="KQL55742.1"/>
    <property type="molecule type" value="Genomic_DNA"/>
</dbReference>
<dbReference type="InterPro" id="IPR039424">
    <property type="entry name" value="SBP_5"/>
</dbReference>
<comment type="subcellular location">
    <subcellularLocation>
        <location evidence="1">Cell membrane</location>
        <topology evidence="1">Lipid-anchor</topology>
    </subcellularLocation>
</comment>
<sequence length="611" mass="67703">MKKLLKPKFYLAPTLVAVLALAACSDNGDGGGSSEPSGTGEEEGSEETIENEDGIYSLDDFEPTKTADGEAIEGGTLNVGVVAASPFEGTLDWQHYSGSTDADIIQFFSESLFTMDEAFNITDEGAATIDVSEDNLTYTITIKDNVNWHDGEPVKAEDFVFAHEVIGHKDYDGVRYDASLRNIVGMEEYHNEEADEISGFNIIDEKTVELTFKEANPSLMSGGIWYYAMPKHYFEGVEVADMSSSDQVRREPLGYGPFVVENIVPGESVTPSKNEDYWQGAPLVDEVVLTVVNPDVVVESLKTGQIDIVTTFPATQFADNADMSNVDWLGRTSRFYTYTGFKLGTWDADAGEVAYDPDAKMSNQSLREAVRLAVNYEDLGNRMYKGLRYPATTVITPYHALYHDDTNPGFDYDPERAKELLAEAGYEDLDGDGFVEDPNGEELVITYAARQGDATAEAVANYEMQAWKDIGLNIELLEGSLTEPNAFYDRIEEDDPAIDMYTAGWGVGSDIDPSSLFGPQAMFNYPRYTDDTLEEILADGLSEESFDLTYRQEVYNEFQSYINEVLPLAPTLYQIDTFPINKRVSGISYEVGNNDYGWHTVQLNDENAAVD</sequence>
<dbReference type="Gene3D" id="3.10.105.10">
    <property type="entry name" value="Dipeptide-binding Protein, Domain 3"/>
    <property type="match status" value="1"/>
</dbReference>
<dbReference type="PANTHER" id="PTHR30290">
    <property type="entry name" value="PERIPLASMIC BINDING COMPONENT OF ABC TRANSPORTER"/>
    <property type="match status" value="1"/>
</dbReference>
<dbReference type="PIRSF" id="PIRSF002741">
    <property type="entry name" value="MppA"/>
    <property type="match status" value="1"/>
</dbReference>
<evidence type="ECO:0000256" key="2">
    <source>
        <dbReference type="ARBA" id="ARBA00005695"/>
    </source>
</evidence>
<dbReference type="CDD" id="cd08510">
    <property type="entry name" value="PBP2_Lactococcal_OppA_like"/>
    <property type="match status" value="1"/>
</dbReference>
<dbReference type="AlphaFoldDB" id="A0A9D5DNV4"/>
<evidence type="ECO:0000256" key="6">
    <source>
        <dbReference type="SAM" id="SignalP"/>
    </source>
</evidence>
<dbReference type="PROSITE" id="PS01040">
    <property type="entry name" value="SBP_BACTERIAL_5"/>
    <property type="match status" value="1"/>
</dbReference>
<feature type="signal peptide" evidence="6">
    <location>
        <begin position="1"/>
        <end position="22"/>
    </location>
</feature>
<evidence type="ECO:0000313" key="9">
    <source>
        <dbReference type="Proteomes" id="UP000051061"/>
    </source>
</evidence>
<gene>
    <name evidence="8" type="ORF">AN965_18005</name>
</gene>
<evidence type="ECO:0000256" key="5">
    <source>
        <dbReference type="SAM" id="MobiDB-lite"/>
    </source>
</evidence>
<dbReference type="SUPFAM" id="SSF53850">
    <property type="entry name" value="Periplasmic binding protein-like II"/>
    <property type="match status" value="1"/>
</dbReference>
<feature type="compositionally biased region" description="Acidic residues" evidence="5">
    <location>
        <begin position="40"/>
        <end position="53"/>
    </location>
</feature>
<dbReference type="GO" id="GO:1904680">
    <property type="term" value="F:peptide transmembrane transporter activity"/>
    <property type="evidence" value="ECO:0007669"/>
    <property type="project" value="TreeGrafter"/>
</dbReference>
<keyword evidence="9" id="KW-1185">Reference proteome</keyword>
<dbReference type="GO" id="GO:0042597">
    <property type="term" value="C:periplasmic space"/>
    <property type="evidence" value="ECO:0007669"/>
    <property type="project" value="UniProtKB-ARBA"/>
</dbReference>
<keyword evidence="4 6" id="KW-0732">Signal</keyword>
<feature type="domain" description="Solute-binding protein family 5" evidence="7">
    <location>
        <begin position="127"/>
        <end position="517"/>
    </location>
</feature>
<reference evidence="8 9" key="1">
    <citation type="submission" date="2015-09" db="EMBL/GenBank/DDBJ databases">
        <title>Genome sequencing project for genomic taxonomy and phylogenomics of Bacillus-like bacteria.</title>
        <authorList>
            <person name="Liu B."/>
            <person name="Wang J."/>
            <person name="Zhu Y."/>
            <person name="Liu G."/>
            <person name="Chen Q."/>
            <person name="Chen Z."/>
            <person name="Lan J."/>
            <person name="Che J."/>
            <person name="Ge C."/>
            <person name="Shi H."/>
            <person name="Pan Z."/>
            <person name="Liu X."/>
        </authorList>
    </citation>
    <scope>NUCLEOTIDE SEQUENCE [LARGE SCALE GENOMIC DNA]</scope>
    <source>
        <strain evidence="8 9">DSM 19153</strain>
    </source>
</reference>
<dbReference type="GO" id="GO:0015833">
    <property type="term" value="P:peptide transport"/>
    <property type="evidence" value="ECO:0007669"/>
    <property type="project" value="TreeGrafter"/>
</dbReference>
<evidence type="ECO:0000256" key="3">
    <source>
        <dbReference type="ARBA" id="ARBA00022448"/>
    </source>
</evidence>
<keyword evidence="3" id="KW-0813">Transport</keyword>
<organism evidence="8 9">
    <name type="scientific">Alkalicoccobacillus plakortidis</name>
    <dbReference type="NCBI Taxonomy" id="444060"/>
    <lineage>
        <taxon>Bacteria</taxon>
        <taxon>Bacillati</taxon>
        <taxon>Bacillota</taxon>
        <taxon>Bacilli</taxon>
        <taxon>Bacillales</taxon>
        <taxon>Bacillaceae</taxon>
        <taxon>Alkalicoccobacillus</taxon>
    </lineage>
</organism>
<evidence type="ECO:0000313" key="8">
    <source>
        <dbReference type="EMBL" id="KQL55742.1"/>
    </source>
</evidence>
<dbReference type="InterPro" id="IPR000914">
    <property type="entry name" value="SBP_5_dom"/>
</dbReference>
<accession>A0A9D5DNV4</accession>
<evidence type="ECO:0000256" key="4">
    <source>
        <dbReference type="ARBA" id="ARBA00022729"/>
    </source>
</evidence>
<comment type="caution">
    <text evidence="8">The sequence shown here is derived from an EMBL/GenBank/DDBJ whole genome shotgun (WGS) entry which is preliminary data.</text>
</comment>
<evidence type="ECO:0000256" key="1">
    <source>
        <dbReference type="ARBA" id="ARBA00004193"/>
    </source>
</evidence>
<comment type="similarity">
    <text evidence="2">Belongs to the bacterial solute-binding protein 5 family.</text>
</comment>
<dbReference type="PANTHER" id="PTHR30290:SF9">
    <property type="entry name" value="OLIGOPEPTIDE-BINDING PROTEIN APPA"/>
    <property type="match status" value="1"/>
</dbReference>